<sequence length="137" mass="15673">MELLVVISIIGFLATASMVVLNSVRMKARDARRLADARQIQTAIEIYFNTKNTMPINRNPGVSYNDAQPNFLQELVDEKLLANNPKDIQSPTRRYYYYDYGAGNSRGAMITFQLETIQNHPNSCEPAPYEYRVCNPY</sequence>
<reference evidence="3" key="1">
    <citation type="submission" date="2017-09" db="EMBL/GenBank/DDBJ databases">
        <title>Depth-based differentiation of microbial function through sediment-hosted aquifers and enrichment of novel symbionts in the deep terrestrial subsurface.</title>
        <authorList>
            <person name="Probst A.J."/>
            <person name="Ladd B."/>
            <person name="Jarett J.K."/>
            <person name="Geller-Mcgrath D.E."/>
            <person name="Sieber C.M.K."/>
            <person name="Emerson J.B."/>
            <person name="Anantharaman K."/>
            <person name="Thomas B.C."/>
            <person name="Malmstrom R."/>
            <person name="Stieglmeier M."/>
            <person name="Klingl A."/>
            <person name="Woyke T."/>
            <person name="Ryan C.M."/>
            <person name="Banfield J.F."/>
        </authorList>
    </citation>
    <scope>NUCLEOTIDE SEQUENCE [LARGE SCALE GENOMIC DNA]</scope>
</reference>
<feature type="transmembrane region" description="Helical" evidence="1">
    <location>
        <begin position="6"/>
        <end position="24"/>
    </location>
</feature>
<dbReference type="Gene3D" id="3.30.700.10">
    <property type="entry name" value="Glycoprotein, Type 4 Pilin"/>
    <property type="match status" value="1"/>
</dbReference>
<dbReference type="AlphaFoldDB" id="A0A2M6WS00"/>
<evidence type="ECO:0008006" key="4">
    <source>
        <dbReference type="Google" id="ProtNLM"/>
    </source>
</evidence>
<proteinExistence type="predicted"/>
<dbReference type="InterPro" id="IPR045584">
    <property type="entry name" value="Pilin-like"/>
</dbReference>
<gene>
    <name evidence="2" type="ORF">COT96_00505</name>
</gene>
<evidence type="ECO:0000313" key="2">
    <source>
        <dbReference type="EMBL" id="PIT95563.1"/>
    </source>
</evidence>
<evidence type="ECO:0000256" key="1">
    <source>
        <dbReference type="SAM" id="Phobius"/>
    </source>
</evidence>
<dbReference type="Proteomes" id="UP000228964">
    <property type="component" value="Unassembled WGS sequence"/>
</dbReference>
<dbReference type="SUPFAM" id="SSF54523">
    <property type="entry name" value="Pili subunits"/>
    <property type="match status" value="1"/>
</dbReference>
<evidence type="ECO:0000313" key="3">
    <source>
        <dbReference type="Proteomes" id="UP000228964"/>
    </source>
</evidence>
<keyword evidence="1" id="KW-0812">Transmembrane</keyword>
<protein>
    <recommendedName>
        <fullName evidence="4">Type II secretion system protein GspG C-terminal domain-containing protein</fullName>
    </recommendedName>
</protein>
<dbReference type="EMBL" id="PFAO01000011">
    <property type="protein sequence ID" value="PIT95563.1"/>
    <property type="molecule type" value="Genomic_DNA"/>
</dbReference>
<name>A0A2M6WS00_9BACT</name>
<keyword evidence="1" id="KW-0472">Membrane</keyword>
<organism evidence="2 3">
    <name type="scientific">Candidatus Falkowbacteria bacterium CG10_big_fil_rev_8_21_14_0_10_38_22</name>
    <dbReference type="NCBI Taxonomy" id="1974564"/>
    <lineage>
        <taxon>Bacteria</taxon>
        <taxon>Candidatus Falkowiibacteriota</taxon>
    </lineage>
</organism>
<accession>A0A2M6WS00</accession>
<keyword evidence="1" id="KW-1133">Transmembrane helix</keyword>
<comment type="caution">
    <text evidence="2">The sequence shown here is derived from an EMBL/GenBank/DDBJ whole genome shotgun (WGS) entry which is preliminary data.</text>
</comment>